<protein>
    <submittedName>
        <fullName evidence="2">Uncharacterized protein</fullName>
    </submittedName>
</protein>
<gene>
    <name evidence="2" type="ORF">SNA_20350</name>
</gene>
<organism evidence="2 3">
    <name type="scientific">Streptomyces natalensis ATCC 27448</name>
    <dbReference type="NCBI Taxonomy" id="1240678"/>
    <lineage>
        <taxon>Bacteria</taxon>
        <taxon>Bacillati</taxon>
        <taxon>Actinomycetota</taxon>
        <taxon>Actinomycetes</taxon>
        <taxon>Kitasatosporales</taxon>
        <taxon>Streptomycetaceae</taxon>
        <taxon>Streptomyces</taxon>
    </lineage>
</organism>
<comment type="caution">
    <text evidence="2">The sequence shown here is derived from an EMBL/GenBank/DDBJ whole genome shotgun (WGS) entry which is preliminary data.</text>
</comment>
<keyword evidence="3" id="KW-1185">Reference proteome</keyword>
<dbReference type="Proteomes" id="UP000032458">
    <property type="component" value="Unassembled WGS sequence"/>
</dbReference>
<evidence type="ECO:0000313" key="2">
    <source>
        <dbReference type="EMBL" id="KIZ16399.1"/>
    </source>
</evidence>
<feature type="region of interest" description="Disordered" evidence="1">
    <location>
        <begin position="33"/>
        <end position="83"/>
    </location>
</feature>
<accession>A0A0D7CJI7</accession>
<dbReference type="EMBL" id="JRKI01000028">
    <property type="protein sequence ID" value="KIZ16399.1"/>
    <property type="molecule type" value="Genomic_DNA"/>
</dbReference>
<evidence type="ECO:0000256" key="1">
    <source>
        <dbReference type="SAM" id="MobiDB-lite"/>
    </source>
</evidence>
<name>A0A0D7CJI7_9ACTN</name>
<sequence length="83" mass="8513">MALKAVSLDGETLLGEVQGVAAVASDELQHALGPTSVEDRAGVNGDAEGYSPSRCTHKPMTGLADQLPDERLASPGDDLLLSP</sequence>
<reference evidence="2 3" key="1">
    <citation type="submission" date="2014-09" db="EMBL/GenBank/DDBJ databases">
        <title>Draft genome sequence of Streptomyces natalensis ATCC 27448, producer of the antifungal pimaricin.</title>
        <authorList>
            <person name="Mendes M.V."/>
            <person name="Beites T."/>
            <person name="Pires S."/>
            <person name="Santos C.L."/>
            <person name="Moradas-Ferreira P."/>
        </authorList>
    </citation>
    <scope>NUCLEOTIDE SEQUENCE [LARGE SCALE GENOMIC DNA]</scope>
    <source>
        <strain evidence="2 3">ATCC 27448</strain>
    </source>
</reference>
<evidence type="ECO:0000313" key="3">
    <source>
        <dbReference type="Proteomes" id="UP000032458"/>
    </source>
</evidence>
<proteinExistence type="predicted"/>
<dbReference type="AlphaFoldDB" id="A0A0D7CJI7"/>